<name>A0A9W6U1G8_9STRA</name>
<comment type="caution">
    <text evidence="1">The sequence shown here is derived from an EMBL/GenBank/DDBJ whole genome shotgun (WGS) entry which is preliminary data.</text>
</comment>
<dbReference type="AlphaFoldDB" id="A0A9W6U1G8"/>
<gene>
    <name evidence="1" type="ORF">Plil01_000956000</name>
</gene>
<keyword evidence="2" id="KW-1185">Reference proteome</keyword>
<evidence type="ECO:0000313" key="1">
    <source>
        <dbReference type="EMBL" id="GMF23621.1"/>
    </source>
</evidence>
<sequence>MPTQPLLKMSSWVLECLGHAQAIQEPICAIEIAMDSNDYLNVGVLKLPKFRLELVDPAVAAAVVANLAERDNNVQYLLREYSGRLQQSGSQVSIR</sequence>
<accession>A0A9W6U1G8</accession>
<organism evidence="1 2">
    <name type="scientific">Phytophthora lilii</name>
    <dbReference type="NCBI Taxonomy" id="2077276"/>
    <lineage>
        <taxon>Eukaryota</taxon>
        <taxon>Sar</taxon>
        <taxon>Stramenopiles</taxon>
        <taxon>Oomycota</taxon>
        <taxon>Peronosporomycetes</taxon>
        <taxon>Peronosporales</taxon>
        <taxon>Peronosporaceae</taxon>
        <taxon>Phytophthora</taxon>
    </lineage>
</organism>
<protein>
    <submittedName>
        <fullName evidence="1">Unnamed protein product</fullName>
    </submittedName>
</protein>
<proteinExistence type="predicted"/>
<reference evidence="1" key="1">
    <citation type="submission" date="2023-04" db="EMBL/GenBank/DDBJ databases">
        <title>Phytophthora lilii NBRC 32176.</title>
        <authorList>
            <person name="Ichikawa N."/>
            <person name="Sato H."/>
            <person name="Tonouchi N."/>
        </authorList>
    </citation>
    <scope>NUCLEOTIDE SEQUENCE</scope>
    <source>
        <strain evidence="1">NBRC 32176</strain>
    </source>
</reference>
<dbReference type="EMBL" id="BSXW01000482">
    <property type="protein sequence ID" value="GMF23621.1"/>
    <property type="molecule type" value="Genomic_DNA"/>
</dbReference>
<evidence type="ECO:0000313" key="2">
    <source>
        <dbReference type="Proteomes" id="UP001165083"/>
    </source>
</evidence>
<dbReference type="Proteomes" id="UP001165083">
    <property type="component" value="Unassembled WGS sequence"/>
</dbReference>